<name>A0A427XTV2_9TREE</name>
<feature type="compositionally biased region" description="Basic and acidic residues" evidence="10">
    <location>
        <begin position="58"/>
        <end position="73"/>
    </location>
</feature>
<evidence type="ECO:0000259" key="12">
    <source>
        <dbReference type="PROSITE" id="PS50893"/>
    </source>
</evidence>
<protein>
    <submittedName>
        <fullName evidence="14">Uncharacterized protein</fullName>
    </submittedName>
</protein>
<evidence type="ECO:0000313" key="15">
    <source>
        <dbReference type="Proteomes" id="UP000279259"/>
    </source>
</evidence>
<dbReference type="FunFam" id="3.40.50.300:FF:000997">
    <property type="entry name" value="Multidrug resistance-associated protein 1"/>
    <property type="match status" value="1"/>
</dbReference>
<evidence type="ECO:0000313" key="14">
    <source>
        <dbReference type="EMBL" id="RSH82270.1"/>
    </source>
</evidence>
<feature type="transmembrane region" description="Helical" evidence="11">
    <location>
        <begin position="406"/>
        <end position="424"/>
    </location>
</feature>
<feature type="transmembrane region" description="Helical" evidence="11">
    <location>
        <begin position="1076"/>
        <end position="1102"/>
    </location>
</feature>
<dbReference type="OrthoDB" id="6500128at2759"/>
<dbReference type="FunFam" id="1.20.1560.10:FF:000010">
    <property type="entry name" value="Multidrug resistance-associated ABC transporter"/>
    <property type="match status" value="1"/>
</dbReference>
<dbReference type="CDD" id="cd18606">
    <property type="entry name" value="ABC_6TM_YOR1_D2_like"/>
    <property type="match status" value="1"/>
</dbReference>
<dbReference type="CDD" id="cd18597">
    <property type="entry name" value="ABC_6TM_YOR1_D1_like"/>
    <property type="match status" value="1"/>
</dbReference>
<dbReference type="PROSITE" id="PS50893">
    <property type="entry name" value="ABC_TRANSPORTER_2"/>
    <property type="match status" value="2"/>
</dbReference>
<keyword evidence="9 11" id="KW-0472">Membrane</keyword>
<dbReference type="CDD" id="cd03250">
    <property type="entry name" value="ABCC_MRP_domain1"/>
    <property type="match status" value="1"/>
</dbReference>
<dbReference type="FunFam" id="3.40.50.300:FF:000565">
    <property type="entry name" value="ABC bile acid transporter"/>
    <property type="match status" value="1"/>
</dbReference>
<keyword evidence="15" id="KW-1185">Reference proteome</keyword>
<dbReference type="GO" id="GO:0140359">
    <property type="term" value="F:ABC-type transporter activity"/>
    <property type="evidence" value="ECO:0007669"/>
    <property type="project" value="InterPro"/>
</dbReference>
<gene>
    <name evidence="14" type="ORF">EHS25_005980</name>
</gene>
<dbReference type="Pfam" id="PF00005">
    <property type="entry name" value="ABC_tran"/>
    <property type="match status" value="2"/>
</dbReference>
<feature type="domain" description="ABC transporter" evidence="12">
    <location>
        <begin position="1268"/>
        <end position="1517"/>
    </location>
</feature>
<dbReference type="CDD" id="cd03244">
    <property type="entry name" value="ABCC_MRP_domain2"/>
    <property type="match status" value="1"/>
</dbReference>
<evidence type="ECO:0000256" key="4">
    <source>
        <dbReference type="ARBA" id="ARBA00022692"/>
    </source>
</evidence>
<dbReference type="Proteomes" id="UP000279259">
    <property type="component" value="Unassembled WGS sequence"/>
</dbReference>
<evidence type="ECO:0000256" key="8">
    <source>
        <dbReference type="ARBA" id="ARBA00023026"/>
    </source>
</evidence>
<comment type="caution">
    <text evidence="14">The sequence shown here is derived from an EMBL/GenBank/DDBJ whole genome shotgun (WGS) entry which is preliminary data.</text>
</comment>
<dbReference type="PROSITE" id="PS00211">
    <property type="entry name" value="ABC_TRANSPORTER_1"/>
    <property type="match status" value="2"/>
</dbReference>
<evidence type="ECO:0000256" key="9">
    <source>
        <dbReference type="ARBA" id="ARBA00023136"/>
    </source>
</evidence>
<dbReference type="SUPFAM" id="SSF90123">
    <property type="entry name" value="ABC transporter transmembrane region"/>
    <property type="match status" value="2"/>
</dbReference>
<evidence type="ECO:0000256" key="5">
    <source>
        <dbReference type="ARBA" id="ARBA00022741"/>
    </source>
</evidence>
<dbReference type="InterPro" id="IPR027417">
    <property type="entry name" value="P-loop_NTPase"/>
</dbReference>
<keyword evidence="4 11" id="KW-0812">Transmembrane</keyword>
<feature type="transmembrane region" description="Helical" evidence="11">
    <location>
        <begin position="952"/>
        <end position="977"/>
    </location>
</feature>
<feature type="transmembrane region" description="Helical" evidence="11">
    <location>
        <begin position="376"/>
        <end position="400"/>
    </location>
</feature>
<feature type="domain" description="ABC transporter" evidence="12">
    <location>
        <begin position="663"/>
        <end position="884"/>
    </location>
</feature>
<evidence type="ECO:0000256" key="7">
    <source>
        <dbReference type="ARBA" id="ARBA00022989"/>
    </source>
</evidence>
<dbReference type="GO" id="GO:0016020">
    <property type="term" value="C:membrane"/>
    <property type="evidence" value="ECO:0007669"/>
    <property type="project" value="UniProtKB-SubCell"/>
</dbReference>
<dbReference type="Gene3D" id="1.20.1560.10">
    <property type="entry name" value="ABC transporter type 1, transmembrane domain"/>
    <property type="match status" value="2"/>
</dbReference>
<reference evidence="14 15" key="1">
    <citation type="submission" date="2018-11" db="EMBL/GenBank/DDBJ databases">
        <title>Genome sequence of Saitozyma podzolica DSM 27192.</title>
        <authorList>
            <person name="Aliyu H."/>
            <person name="Gorte O."/>
            <person name="Ochsenreither K."/>
        </authorList>
    </citation>
    <scope>NUCLEOTIDE SEQUENCE [LARGE SCALE GENOMIC DNA]</scope>
    <source>
        <strain evidence="14 15">DSM 27192</strain>
    </source>
</reference>
<dbReference type="PROSITE" id="PS50929">
    <property type="entry name" value="ABC_TM1F"/>
    <property type="match status" value="2"/>
</dbReference>
<dbReference type="SUPFAM" id="SSF52540">
    <property type="entry name" value="P-loop containing nucleoside triphosphate hydrolases"/>
    <property type="match status" value="2"/>
</dbReference>
<comment type="similarity">
    <text evidence="2">Belongs to the ABC transporter superfamily. ABCC family. Conjugate transporter (TC 3.A.1.208) subfamily.</text>
</comment>
<feature type="region of interest" description="Disordered" evidence="10">
    <location>
        <begin position="588"/>
        <end position="623"/>
    </location>
</feature>
<evidence type="ECO:0000256" key="3">
    <source>
        <dbReference type="ARBA" id="ARBA00022448"/>
    </source>
</evidence>
<evidence type="ECO:0000256" key="11">
    <source>
        <dbReference type="SAM" id="Phobius"/>
    </source>
</evidence>
<comment type="subcellular location">
    <subcellularLocation>
        <location evidence="1">Membrane</location>
        <topology evidence="1">Multi-pass membrane protein</topology>
    </subcellularLocation>
</comment>
<dbReference type="PANTHER" id="PTHR24223">
    <property type="entry name" value="ATP-BINDING CASSETTE SUB-FAMILY C"/>
    <property type="match status" value="1"/>
</dbReference>
<dbReference type="SMART" id="SM00382">
    <property type="entry name" value="AAA"/>
    <property type="match status" value="2"/>
</dbReference>
<feature type="compositionally biased region" description="Basic and acidic residues" evidence="10">
    <location>
        <begin position="1"/>
        <end position="10"/>
    </location>
</feature>
<dbReference type="PANTHER" id="PTHR24223:SF456">
    <property type="entry name" value="MULTIDRUG RESISTANCE-ASSOCIATED PROTEIN LETHAL(2)03659"/>
    <property type="match status" value="1"/>
</dbReference>
<dbReference type="InterPro" id="IPR050173">
    <property type="entry name" value="ABC_transporter_C-like"/>
</dbReference>
<feature type="domain" description="ABC transmembrane type-1" evidence="13">
    <location>
        <begin position="956"/>
        <end position="1230"/>
    </location>
</feature>
<evidence type="ECO:0000259" key="13">
    <source>
        <dbReference type="PROSITE" id="PS50929"/>
    </source>
</evidence>
<evidence type="ECO:0000256" key="2">
    <source>
        <dbReference type="ARBA" id="ARBA00009726"/>
    </source>
</evidence>
<dbReference type="InterPro" id="IPR003593">
    <property type="entry name" value="AAA+_ATPase"/>
</dbReference>
<accession>A0A427XTV2</accession>
<feature type="compositionally biased region" description="Polar residues" evidence="10">
    <location>
        <begin position="11"/>
        <end position="36"/>
    </location>
</feature>
<dbReference type="STRING" id="1890683.A0A427XTV2"/>
<keyword evidence="7 11" id="KW-1133">Transmembrane helix</keyword>
<sequence>MSLLPTHRDVSPSSSRNDTALPPHSSTRSETTQVDNETAGANGAAQSEKIPATTPSSEDEKKYLSSDAYEQRGELDLDDEGELRRVRVVLEKKSGKEIIQDVGVGRYTTPRLYHSIPFVKPKYPPPPAPLSLEEAKVIPDVSASLLSKLVFNWITPMMALGAARPLQPTDLWKMDHGRSAGPISKEVAQNYYARQKKCKEYNIRLADPTTPLPRSRRILYSILPHREQREKAYRDKHGKKKPSLAMALSDTFGFYFWMGGAIKVVGDTAAACTPLLMKQLIAWSAQRNADLVAGLPEPNVGTGIGYAFGLWILLIISSFSIHHFFVRSMGTGVLSRAGLISAIFDRALQFSQKSRGEIPNGKLVNHISTDTSRIDFAAGFFHMTWTGPVQFIVIMIILLVQIGYSALPGIAFLLVMMPAQTYVMKSLFATRKKSMIWTDKRVKLLQEILGGMRIVKFMAWENPFLDRLRHIRGMELKYVRKLLVVRSAMMGFALSLPVLAAILSFITYKLTSHNLQAATIFSVITLFQLMRMPLMMWPMSLSATADAINAILRLEKVFEAEVLTEDRHVDPSLPEAIRIDHASFTWDPAPIVEDPTKKSGKGKGAGKAADGSQTPKKKKMRKITFNKKKKKLDLADQAHADISGGKPGLGDAEAMRMDPGNSPGIDETQKLELEDVFKIKDIDVSIPRGSLTAIVGAIGSGKSSLLQGLMGEMRRTEGKVTFSGSTALCAQSPWIQNATVRENILFGQPWDEERYWAAVRDSCLEPDLELLEDGDGTEIGEKGITLSGGQKQRVNIARAVYFNADIIALDDPLSALDAGVGKAVFFNAIIGALSGKTRVLVTHALHFLPYVDNIILMDDGRIAEQGTYNELKAANGEFARLIREFGSEDQHDERDEQEAEAIDLSVPMKKYDRSKLVAQGTAHSLMQAEERNAGALKKGTYFNYIKAANGAILVPIVLFAVVLAQAFTIVTSYWLVWWQENKWPYGDGFYMGIYAGLGIGSAFSLFFQGMSLALFCYFASVRLHSNSIKRVMFAPQSFFDTTPLGRIMNRFAKDIDTLDNTLADSIRMGIATLGNIVGAVVLLAIIAPYFLIAMAAVTLLYIQCAAFYRQSSREFKRIDAVLRSSLYSHFSESLSGIGTIRSYGESDRFRHDNVDRMDIENRAYYLTIINQRWLGLRLDFLGSLLTFCVAIIVVCQPTLSAANGGLGLSTMITVQQSFSWLVRQLAEVENDMVGAERIMHYANELEQEAPHKIEATQPKPEWPDQGRIEFKDVRMRYREELPEVLKGLTLSVGAAEKIGVVGRTGAGKSSIMITLFRMAELSGGSIEIDGVNISKIGLNDLRSGISIIPQDPLLFSGTLRSNIDPFSTKPDDELYDALKRAHLVPSGTPRISTDLPSGSQTPGAQRFTLDTVIEEEGGNLSVGERSLVSLARALVRDSKVLVLDEATASVDVETDSKIQETIRREFGHKTLLTIAHRLRTILAYDRILVMSDGQVEEFDTPENLYRKGGAFTEMCEKSSISLEDIRAATALRF</sequence>
<evidence type="ECO:0000256" key="1">
    <source>
        <dbReference type="ARBA" id="ARBA00004141"/>
    </source>
</evidence>
<dbReference type="InterPro" id="IPR003439">
    <property type="entry name" value="ABC_transporter-like_ATP-bd"/>
</dbReference>
<feature type="transmembrane region" description="Helical" evidence="11">
    <location>
        <begin position="514"/>
        <end position="530"/>
    </location>
</feature>
<dbReference type="Gene3D" id="3.40.50.300">
    <property type="entry name" value="P-loop containing nucleotide triphosphate hydrolases"/>
    <property type="match status" value="2"/>
</dbReference>
<dbReference type="Pfam" id="PF00664">
    <property type="entry name" value="ABC_membrane"/>
    <property type="match status" value="2"/>
</dbReference>
<dbReference type="FunFam" id="1.20.1560.10:FF:000061">
    <property type="entry name" value="ATP-binding cassette transporter YOR1"/>
    <property type="match status" value="1"/>
</dbReference>
<keyword evidence="6" id="KW-0067">ATP-binding</keyword>
<feature type="region of interest" description="Disordered" evidence="10">
    <location>
        <begin position="1"/>
        <end position="73"/>
    </location>
</feature>
<dbReference type="InterPro" id="IPR036640">
    <property type="entry name" value="ABC1_TM_sf"/>
</dbReference>
<dbReference type="InterPro" id="IPR017871">
    <property type="entry name" value="ABC_transporter-like_CS"/>
</dbReference>
<feature type="domain" description="ABC transmembrane type-1" evidence="13">
    <location>
        <begin position="257"/>
        <end position="536"/>
    </location>
</feature>
<dbReference type="EMBL" id="RSCD01000027">
    <property type="protein sequence ID" value="RSH82270.1"/>
    <property type="molecule type" value="Genomic_DNA"/>
</dbReference>
<evidence type="ECO:0000256" key="6">
    <source>
        <dbReference type="ARBA" id="ARBA00022840"/>
    </source>
</evidence>
<keyword evidence="5" id="KW-0547">Nucleotide-binding</keyword>
<feature type="transmembrane region" description="Helical" evidence="11">
    <location>
        <begin position="483"/>
        <end position="508"/>
    </location>
</feature>
<feature type="transmembrane region" description="Helical" evidence="11">
    <location>
        <begin position="989"/>
        <end position="1020"/>
    </location>
</feature>
<proteinExistence type="inferred from homology"/>
<dbReference type="GO" id="GO:0016887">
    <property type="term" value="F:ATP hydrolysis activity"/>
    <property type="evidence" value="ECO:0007669"/>
    <property type="project" value="InterPro"/>
</dbReference>
<keyword evidence="8" id="KW-0843">Virulence</keyword>
<feature type="transmembrane region" description="Helical" evidence="11">
    <location>
        <begin position="304"/>
        <end position="326"/>
    </location>
</feature>
<evidence type="ECO:0000256" key="10">
    <source>
        <dbReference type="SAM" id="MobiDB-lite"/>
    </source>
</evidence>
<organism evidence="14 15">
    <name type="scientific">Saitozyma podzolica</name>
    <dbReference type="NCBI Taxonomy" id="1890683"/>
    <lineage>
        <taxon>Eukaryota</taxon>
        <taxon>Fungi</taxon>
        <taxon>Dikarya</taxon>
        <taxon>Basidiomycota</taxon>
        <taxon>Agaricomycotina</taxon>
        <taxon>Tremellomycetes</taxon>
        <taxon>Tremellales</taxon>
        <taxon>Trimorphomycetaceae</taxon>
        <taxon>Saitozyma</taxon>
    </lineage>
</organism>
<keyword evidence="3" id="KW-0813">Transport</keyword>
<dbReference type="InterPro" id="IPR011527">
    <property type="entry name" value="ABC1_TM_dom"/>
</dbReference>
<dbReference type="GO" id="GO:0005524">
    <property type="term" value="F:ATP binding"/>
    <property type="evidence" value="ECO:0007669"/>
    <property type="project" value="UniProtKB-KW"/>
</dbReference>